<organism evidence="1">
    <name type="scientific">Streptomyces sp. R39</name>
    <dbReference type="NCBI Taxonomy" id="3238631"/>
    <lineage>
        <taxon>Bacteria</taxon>
        <taxon>Bacillati</taxon>
        <taxon>Actinomycetota</taxon>
        <taxon>Actinomycetes</taxon>
        <taxon>Kitasatosporales</taxon>
        <taxon>Streptomycetaceae</taxon>
        <taxon>Streptomyces</taxon>
    </lineage>
</organism>
<reference evidence="1" key="1">
    <citation type="submission" date="2024-07" db="EMBL/GenBank/DDBJ databases">
        <authorList>
            <person name="Yu S.T."/>
        </authorList>
    </citation>
    <scope>NUCLEOTIDE SEQUENCE</scope>
    <source>
        <strain evidence="1">R39</strain>
    </source>
</reference>
<evidence type="ECO:0000313" key="1">
    <source>
        <dbReference type="EMBL" id="XDQ43214.1"/>
    </source>
</evidence>
<sequence length="141" mass="15357">MDASLPDQLGLVERESSAAAPAVIRKLNLSAPPEQITKQQDVAFVPVTRPQWKSVLRDTDLPGLQRKTDNIVAEILRLRTASGRTVGKELPELLRSLNTSVFALGTVAEEVSRFRSCCLFDLEWWQSNAGSRSGDPAVAGA</sequence>
<dbReference type="EMBL" id="CP163441">
    <property type="protein sequence ID" value="XDQ43214.1"/>
    <property type="molecule type" value="Genomic_DNA"/>
</dbReference>
<dbReference type="AlphaFoldDB" id="A0AB39QLH2"/>
<protein>
    <submittedName>
        <fullName evidence="1">Uncharacterized protein</fullName>
    </submittedName>
</protein>
<gene>
    <name evidence="1" type="ORF">AB5J52_13615</name>
</gene>
<proteinExistence type="predicted"/>
<dbReference type="RefSeq" id="WP_369222388.1">
    <property type="nucleotide sequence ID" value="NZ_CP163441.1"/>
</dbReference>
<name>A0AB39QLH2_9ACTN</name>
<accession>A0AB39QLH2</accession>